<dbReference type="AlphaFoldDB" id="A0AA35M919"/>
<gene>
    <name evidence="2" type="ORF">CCHLO57077_00006127</name>
</gene>
<evidence type="ECO:0000256" key="1">
    <source>
        <dbReference type="SAM" id="SignalP"/>
    </source>
</evidence>
<keyword evidence="1" id="KW-0732">Signal</keyword>
<dbReference type="Proteomes" id="UP001160390">
    <property type="component" value="Unassembled WGS sequence"/>
</dbReference>
<comment type="caution">
    <text evidence="2">The sequence shown here is derived from an EMBL/GenBank/DDBJ whole genome shotgun (WGS) entry which is preliminary data.</text>
</comment>
<proteinExistence type="predicted"/>
<reference evidence="2" key="1">
    <citation type="submission" date="2023-01" db="EMBL/GenBank/DDBJ databases">
        <authorList>
            <person name="Piombo E."/>
        </authorList>
    </citation>
    <scope>NUCLEOTIDE SEQUENCE</scope>
</reference>
<accession>A0AA35M919</accession>
<feature type="signal peptide" evidence="1">
    <location>
        <begin position="1"/>
        <end position="23"/>
    </location>
</feature>
<protein>
    <submittedName>
        <fullName evidence="2">Uncharacterized protein</fullName>
    </submittedName>
</protein>
<organism evidence="2 3">
    <name type="scientific">Clonostachys chloroleuca</name>
    <dbReference type="NCBI Taxonomy" id="1926264"/>
    <lineage>
        <taxon>Eukaryota</taxon>
        <taxon>Fungi</taxon>
        <taxon>Dikarya</taxon>
        <taxon>Ascomycota</taxon>
        <taxon>Pezizomycotina</taxon>
        <taxon>Sordariomycetes</taxon>
        <taxon>Hypocreomycetidae</taxon>
        <taxon>Hypocreales</taxon>
        <taxon>Bionectriaceae</taxon>
        <taxon>Clonostachys</taxon>
    </lineage>
</organism>
<dbReference type="EMBL" id="CABFNP030001195">
    <property type="protein sequence ID" value="CAI6091941.1"/>
    <property type="molecule type" value="Genomic_DNA"/>
</dbReference>
<feature type="chain" id="PRO_5041271443" evidence="1">
    <location>
        <begin position="24"/>
        <end position="81"/>
    </location>
</feature>
<sequence length="81" mass="9302">MVAVKQLGLATLLWLSLANQGLALDIDETTNDFILVQRRVGSSFNVAPMLAKPRAEETQFDERDFDELEERDFDLEERGFR</sequence>
<name>A0AA35M919_9HYPO</name>
<evidence type="ECO:0000313" key="3">
    <source>
        <dbReference type="Proteomes" id="UP001160390"/>
    </source>
</evidence>
<keyword evidence="3" id="KW-1185">Reference proteome</keyword>
<evidence type="ECO:0000313" key="2">
    <source>
        <dbReference type="EMBL" id="CAI6091941.1"/>
    </source>
</evidence>